<name>A0A9P8ZVQ4_9PEZI</name>
<dbReference type="RefSeq" id="XP_045957107.1">
    <property type="nucleotide sequence ID" value="XM_046096085.1"/>
</dbReference>
<protein>
    <submittedName>
        <fullName evidence="1">Uncharacterized protein</fullName>
    </submittedName>
</protein>
<organism evidence="1 2">
    <name type="scientific">Truncatella angustata</name>
    <dbReference type="NCBI Taxonomy" id="152316"/>
    <lineage>
        <taxon>Eukaryota</taxon>
        <taxon>Fungi</taxon>
        <taxon>Dikarya</taxon>
        <taxon>Ascomycota</taxon>
        <taxon>Pezizomycotina</taxon>
        <taxon>Sordariomycetes</taxon>
        <taxon>Xylariomycetidae</taxon>
        <taxon>Amphisphaeriales</taxon>
        <taxon>Sporocadaceae</taxon>
        <taxon>Truncatella</taxon>
    </lineage>
</organism>
<keyword evidence="2" id="KW-1185">Reference proteome</keyword>
<reference evidence="1" key="1">
    <citation type="journal article" date="2021" name="Nat. Commun.">
        <title>Genetic determinants of endophytism in the Arabidopsis root mycobiome.</title>
        <authorList>
            <person name="Mesny F."/>
            <person name="Miyauchi S."/>
            <person name="Thiergart T."/>
            <person name="Pickel B."/>
            <person name="Atanasova L."/>
            <person name="Karlsson M."/>
            <person name="Huettel B."/>
            <person name="Barry K.W."/>
            <person name="Haridas S."/>
            <person name="Chen C."/>
            <person name="Bauer D."/>
            <person name="Andreopoulos W."/>
            <person name="Pangilinan J."/>
            <person name="LaButti K."/>
            <person name="Riley R."/>
            <person name="Lipzen A."/>
            <person name="Clum A."/>
            <person name="Drula E."/>
            <person name="Henrissat B."/>
            <person name="Kohler A."/>
            <person name="Grigoriev I.V."/>
            <person name="Martin F.M."/>
            <person name="Hacquard S."/>
        </authorList>
    </citation>
    <scope>NUCLEOTIDE SEQUENCE</scope>
    <source>
        <strain evidence="1">MPI-SDFR-AT-0073</strain>
    </source>
</reference>
<evidence type="ECO:0000313" key="2">
    <source>
        <dbReference type="Proteomes" id="UP000758603"/>
    </source>
</evidence>
<evidence type="ECO:0000313" key="1">
    <source>
        <dbReference type="EMBL" id="KAH6652830.1"/>
    </source>
</evidence>
<dbReference type="AlphaFoldDB" id="A0A9P8ZVQ4"/>
<gene>
    <name evidence="1" type="ORF">BKA67DRAFT_302067</name>
</gene>
<proteinExistence type="predicted"/>
<dbReference type="EMBL" id="JAGPXC010000005">
    <property type="protein sequence ID" value="KAH6652830.1"/>
    <property type="molecule type" value="Genomic_DNA"/>
</dbReference>
<sequence>MFSWARLRLWRAFSSFVGRFVKLLHLHVSPISSNQLIAPLGRDRNHRQDVFQPSQLRPQSPSRRSLLPRRWCSGLTQISIKGHIEFV</sequence>
<accession>A0A9P8ZVQ4</accession>
<dbReference type="Proteomes" id="UP000758603">
    <property type="component" value="Unassembled WGS sequence"/>
</dbReference>
<comment type="caution">
    <text evidence="1">The sequence shown here is derived from an EMBL/GenBank/DDBJ whole genome shotgun (WGS) entry which is preliminary data.</text>
</comment>
<dbReference type="GeneID" id="70124978"/>